<keyword evidence="2" id="KW-1185">Reference proteome</keyword>
<reference evidence="1" key="1">
    <citation type="submission" date="2009-07" db="EMBL/GenBank/DDBJ databases">
        <authorList>
            <person name="Weinstock G."/>
            <person name="Sodergren E."/>
            <person name="Clifton S."/>
            <person name="Fulton L."/>
            <person name="Fulton B."/>
            <person name="Courtney L."/>
            <person name="Fronick C."/>
            <person name="Harrison M."/>
            <person name="Strong C."/>
            <person name="Farmer C."/>
            <person name="Delahaunty K."/>
            <person name="Markovic C."/>
            <person name="Hall O."/>
            <person name="Minx P."/>
            <person name="Tomlinson C."/>
            <person name="Mitreva M."/>
            <person name="Nelson J."/>
            <person name="Hou S."/>
            <person name="Wollam A."/>
            <person name="Pepin K.H."/>
            <person name="Johnson M."/>
            <person name="Bhonagiri V."/>
            <person name="Nash W.E."/>
            <person name="Warren W."/>
            <person name="Chinwalla A."/>
            <person name="Mardis E.R."/>
            <person name="Wilson R.K."/>
        </authorList>
    </citation>
    <scope>NUCLEOTIDE SEQUENCE [LARGE SCALE GENOMIC DNA]</scope>
    <source>
        <strain evidence="1">DSM 14469</strain>
    </source>
</reference>
<evidence type="ECO:0000313" key="2">
    <source>
        <dbReference type="Proteomes" id="UP000005561"/>
    </source>
</evidence>
<proteinExistence type="predicted"/>
<dbReference type="Proteomes" id="UP000005561">
    <property type="component" value="Unassembled WGS sequence"/>
</dbReference>
<accession>C6LCM4</accession>
<sequence>MIIRRHIIGVAADLVGEAAVCDVRQNKKVASAHRGVYDTFSFSGAEARAGAVHKKRIRRIFRIGDAVGGQGGVGVPVFYEMLVYLLRKVAAAFQCGYFERRKWDRVTQWVKQIGHEDLHNMYILQNISMSSISVRMAHVKKFVA</sequence>
<evidence type="ECO:0000313" key="1">
    <source>
        <dbReference type="EMBL" id="EET61689.1"/>
    </source>
</evidence>
<name>C6LCM4_9FIRM</name>
<protein>
    <submittedName>
        <fullName evidence="1">Uncharacterized protein</fullName>
    </submittedName>
</protein>
<gene>
    <name evidence="1" type="ORF">BRYFOR_06372</name>
</gene>
<dbReference type="AlphaFoldDB" id="C6LCM4"/>
<dbReference type="EMBL" id="ACCL02000005">
    <property type="protein sequence ID" value="EET61689.1"/>
    <property type="molecule type" value="Genomic_DNA"/>
</dbReference>
<comment type="caution">
    <text evidence="1">The sequence shown here is derived from an EMBL/GenBank/DDBJ whole genome shotgun (WGS) entry which is preliminary data.</text>
</comment>
<organism evidence="1 2">
    <name type="scientific">Marvinbryantia formatexigens DSM 14469</name>
    <dbReference type="NCBI Taxonomy" id="478749"/>
    <lineage>
        <taxon>Bacteria</taxon>
        <taxon>Bacillati</taxon>
        <taxon>Bacillota</taxon>
        <taxon>Clostridia</taxon>
        <taxon>Lachnospirales</taxon>
        <taxon>Lachnospiraceae</taxon>
        <taxon>Marvinbryantia</taxon>
    </lineage>
</organism>